<dbReference type="AlphaFoldDB" id="A0ABD1ECQ1"/>
<gene>
    <name evidence="1" type="ORF">ABEB36_012687</name>
</gene>
<reference evidence="1 2" key="1">
    <citation type="submission" date="2024-05" db="EMBL/GenBank/DDBJ databases">
        <title>Genetic variation in Jamaican populations of the coffee berry borer (Hypothenemus hampei).</title>
        <authorList>
            <person name="Errbii M."/>
            <person name="Myrie A."/>
        </authorList>
    </citation>
    <scope>NUCLEOTIDE SEQUENCE [LARGE SCALE GENOMIC DNA]</scope>
    <source>
        <strain evidence="1">JA-Hopewell-2020-01-JO</strain>
        <tissue evidence="1">Whole body</tissue>
    </source>
</reference>
<proteinExistence type="predicted"/>
<comment type="caution">
    <text evidence="1">The sequence shown here is derived from an EMBL/GenBank/DDBJ whole genome shotgun (WGS) entry which is preliminary data.</text>
</comment>
<accession>A0ABD1ECQ1</accession>
<name>A0ABD1ECQ1_HYPHA</name>
<evidence type="ECO:0000313" key="1">
    <source>
        <dbReference type="EMBL" id="KAL1492205.1"/>
    </source>
</evidence>
<sequence>MDNKRRRKEFHECTKRHQKRIIHESIEEVFNQIQTDSYDTEFNSQPVLPLTFEDISHIDEYDFENLSNTFSNLEIFDENAFLEEIVNADGGYDQYSFNEDSDHDPSSDE</sequence>
<evidence type="ECO:0000313" key="2">
    <source>
        <dbReference type="Proteomes" id="UP001566132"/>
    </source>
</evidence>
<dbReference type="Proteomes" id="UP001566132">
    <property type="component" value="Unassembled WGS sequence"/>
</dbReference>
<protein>
    <submittedName>
        <fullName evidence="1">Uncharacterized protein</fullName>
    </submittedName>
</protein>
<keyword evidence="2" id="KW-1185">Reference proteome</keyword>
<dbReference type="EMBL" id="JBDJPC010000009">
    <property type="protein sequence ID" value="KAL1492205.1"/>
    <property type="molecule type" value="Genomic_DNA"/>
</dbReference>
<organism evidence="1 2">
    <name type="scientific">Hypothenemus hampei</name>
    <name type="common">Coffee berry borer</name>
    <dbReference type="NCBI Taxonomy" id="57062"/>
    <lineage>
        <taxon>Eukaryota</taxon>
        <taxon>Metazoa</taxon>
        <taxon>Ecdysozoa</taxon>
        <taxon>Arthropoda</taxon>
        <taxon>Hexapoda</taxon>
        <taxon>Insecta</taxon>
        <taxon>Pterygota</taxon>
        <taxon>Neoptera</taxon>
        <taxon>Endopterygota</taxon>
        <taxon>Coleoptera</taxon>
        <taxon>Polyphaga</taxon>
        <taxon>Cucujiformia</taxon>
        <taxon>Curculionidae</taxon>
        <taxon>Scolytinae</taxon>
        <taxon>Hypothenemus</taxon>
    </lineage>
</organism>